<reference evidence="1" key="1">
    <citation type="submission" date="2021-01" db="EMBL/GenBank/DDBJ databases">
        <authorList>
            <consortium name="Genoscope - CEA"/>
            <person name="William W."/>
        </authorList>
    </citation>
    <scope>NUCLEOTIDE SEQUENCE</scope>
</reference>
<sequence length="76" mass="9272">MLERLLYQIFKTKNIQLISYSNINSMDFLKMNNKSLKKQKSLNQLKKMEIYYITYWIKLKKPHLVEGFSLLFLTKH</sequence>
<dbReference type="Proteomes" id="UP000692954">
    <property type="component" value="Unassembled WGS sequence"/>
</dbReference>
<dbReference type="AlphaFoldDB" id="A0A8S1KTR9"/>
<comment type="caution">
    <text evidence="1">The sequence shown here is derived from an EMBL/GenBank/DDBJ whole genome shotgun (WGS) entry which is preliminary data.</text>
</comment>
<gene>
    <name evidence="1" type="ORF">PSON_ATCC_30995.1.T0100546</name>
</gene>
<organism evidence="1 2">
    <name type="scientific">Paramecium sonneborni</name>
    <dbReference type="NCBI Taxonomy" id="65129"/>
    <lineage>
        <taxon>Eukaryota</taxon>
        <taxon>Sar</taxon>
        <taxon>Alveolata</taxon>
        <taxon>Ciliophora</taxon>
        <taxon>Intramacronucleata</taxon>
        <taxon>Oligohymenophorea</taxon>
        <taxon>Peniculida</taxon>
        <taxon>Parameciidae</taxon>
        <taxon>Paramecium</taxon>
    </lineage>
</organism>
<evidence type="ECO:0000313" key="2">
    <source>
        <dbReference type="Proteomes" id="UP000692954"/>
    </source>
</evidence>
<keyword evidence="2" id="KW-1185">Reference proteome</keyword>
<name>A0A8S1KTR9_9CILI</name>
<proteinExistence type="predicted"/>
<protein>
    <submittedName>
        <fullName evidence="1">Uncharacterized protein</fullName>
    </submittedName>
</protein>
<accession>A0A8S1KTR9</accession>
<dbReference type="EMBL" id="CAJJDN010000010">
    <property type="protein sequence ID" value="CAD8056963.1"/>
    <property type="molecule type" value="Genomic_DNA"/>
</dbReference>
<evidence type="ECO:0000313" key="1">
    <source>
        <dbReference type="EMBL" id="CAD8056963.1"/>
    </source>
</evidence>